<dbReference type="EMBL" id="JAPJDZ010000126">
    <property type="protein sequence ID" value="MDP5138294.1"/>
    <property type="molecule type" value="Genomic_DNA"/>
</dbReference>
<evidence type="ECO:0000259" key="1">
    <source>
        <dbReference type="SMART" id="SM00382"/>
    </source>
</evidence>
<dbReference type="Gene3D" id="3.40.50.300">
    <property type="entry name" value="P-loop containing nucleotide triphosphate hydrolases"/>
    <property type="match status" value="1"/>
</dbReference>
<dbReference type="Gene3D" id="1.10.10.10">
    <property type="entry name" value="Winged helix-like DNA-binding domain superfamily/Winged helix DNA-binding domain"/>
    <property type="match status" value="1"/>
</dbReference>
<dbReference type="Proteomes" id="UP001231109">
    <property type="component" value="Unassembled WGS sequence"/>
</dbReference>
<dbReference type="RefSeq" id="WP_305977437.1">
    <property type="nucleotide sequence ID" value="NZ_JAPJDZ010000126.1"/>
</dbReference>
<dbReference type="InterPro" id="IPR041368">
    <property type="entry name" value="DRP_C"/>
</dbReference>
<dbReference type="SMART" id="SM00382">
    <property type="entry name" value="AAA"/>
    <property type="match status" value="1"/>
</dbReference>
<name>A0ABT9I4G0_9GAMM</name>
<gene>
    <name evidence="2" type="ORF">ORJ04_20305</name>
</gene>
<dbReference type="SUPFAM" id="SSF52540">
    <property type="entry name" value="P-loop containing nucleoside triphosphate hydrolases"/>
    <property type="match status" value="1"/>
</dbReference>
<evidence type="ECO:0000313" key="2">
    <source>
        <dbReference type="EMBL" id="MDP5138294.1"/>
    </source>
</evidence>
<evidence type="ECO:0000313" key="3">
    <source>
        <dbReference type="Proteomes" id="UP001231109"/>
    </source>
</evidence>
<dbReference type="InterPro" id="IPR003593">
    <property type="entry name" value="AAA+_ATPase"/>
</dbReference>
<keyword evidence="3" id="KW-1185">Reference proteome</keyword>
<accession>A0ABT9I4G0</accession>
<dbReference type="Pfam" id="PF17726">
    <property type="entry name" value="DpnI_C"/>
    <property type="match status" value="1"/>
</dbReference>
<dbReference type="InterPro" id="IPR036388">
    <property type="entry name" value="WH-like_DNA-bd_sf"/>
</dbReference>
<dbReference type="CDD" id="cd00009">
    <property type="entry name" value="AAA"/>
    <property type="match status" value="1"/>
</dbReference>
<protein>
    <submittedName>
        <fullName evidence="2">AAA family ATPase</fullName>
    </submittedName>
</protein>
<dbReference type="InterPro" id="IPR052934">
    <property type="entry name" value="Methyl-DNA_Rec/Restrict_Enz"/>
</dbReference>
<reference evidence="2 3" key="1">
    <citation type="submission" date="2022-11" db="EMBL/GenBank/DDBJ databases">
        <title>Viruses from the air-sea interface of a natural surface slick.</title>
        <authorList>
            <person name="Rahlff J."/>
            <person name="Holmfeldt K."/>
        </authorList>
    </citation>
    <scope>NUCLEOTIDE SEQUENCE [LARGE SCALE GENOMIC DNA]</scope>
    <source>
        <strain evidence="2 3">SMS4</strain>
    </source>
</reference>
<organism evidence="2 3">
    <name type="scientific">Rheinheimera baltica</name>
    <dbReference type="NCBI Taxonomy" id="67576"/>
    <lineage>
        <taxon>Bacteria</taxon>
        <taxon>Pseudomonadati</taxon>
        <taxon>Pseudomonadota</taxon>
        <taxon>Gammaproteobacteria</taxon>
        <taxon>Chromatiales</taxon>
        <taxon>Chromatiaceae</taxon>
        <taxon>Rheinheimera</taxon>
    </lineage>
</organism>
<feature type="domain" description="AAA+ ATPase" evidence="1">
    <location>
        <begin position="524"/>
        <end position="691"/>
    </location>
</feature>
<dbReference type="InterPro" id="IPR011704">
    <property type="entry name" value="ATPase_dyneun-rel_AAA"/>
</dbReference>
<proteinExistence type="predicted"/>
<sequence length="789" mass="90796">MELSQSYWFVGASWDNEDQTPRFVAEGIWENGYDDKYSDVVNSVKPGDLIAIKAAYTRKSGVGFNTRGHTVSTMAIKVTGKVVKNHKDGKRLDVAWQTPFSEPKEWYFYTHMRTIWHLRPGEWMTDALIAFTFENKPQDIDKFRNAPFWRDRFGDIAEEDIRFKWTAFYEALASALLAYQNDRQPLVAFANQLAEKYQLSYLQGKDLDDIDPFTFIGIFNRNQTVDNRRAIANDIAVFLGVKESAPTTFEAIPLLNNQKSLFFWGKETGRGEHDIDNLWQLFNAALLLADDSPDKGIETFIGTYDKVTNHKGIRWNITMGLFWCRPWFFPTLETQSMEYLGSLSCKPDCTGPKRTCTGDEYLTLRSNLLIRFSEDTFPVHSFPELSLMAFSRDNKVMPKRSNAWKTVVLERIRDLCLRKQSADFTRKEFQDNYLAELAEMFPDNNTPDMSIDRTTQGLRDDGILEFVSAGQYRWLEYDEDLLDNEISEPLLTKQAETYDISNIQREGCFIDVATLESMLRTLRDKKNLILQGAPGTGKTWLAKRLALALIGEKLPERIKAVQFHPNMSYEDFIRGWRPSENGQLTLTDGPFLDWINLALKYPANKYVLVIEEINRGNPAQIFGEMLTLLEADKRTPEEALQLTYSREAELVHIPANLYVIGTMNIADRSLALVDLAFRRRFAFINLVPLYGDVWFDWVRSNKAINDGILHVIRQQMVRLNNAIAEDSSLGEQFQIGHSFFTPAKGQDIKDAKQWYLQTIQSEIAPLLLEYWYDSPQTAKEHIAVLMGAV</sequence>
<dbReference type="PANTHER" id="PTHR37291:SF1">
    <property type="entry name" value="TYPE IV METHYL-DIRECTED RESTRICTION ENZYME ECOKMCRB SUBUNIT"/>
    <property type="match status" value="1"/>
</dbReference>
<dbReference type="PANTHER" id="PTHR37291">
    <property type="entry name" value="5-METHYLCYTOSINE-SPECIFIC RESTRICTION ENZYME B"/>
    <property type="match status" value="1"/>
</dbReference>
<dbReference type="Pfam" id="PF07728">
    <property type="entry name" value="AAA_5"/>
    <property type="match status" value="1"/>
</dbReference>
<comment type="caution">
    <text evidence="2">The sequence shown here is derived from an EMBL/GenBank/DDBJ whole genome shotgun (WGS) entry which is preliminary data.</text>
</comment>
<dbReference type="InterPro" id="IPR027417">
    <property type="entry name" value="P-loop_NTPase"/>
</dbReference>